<proteinExistence type="predicted"/>
<dbReference type="PANTHER" id="PTHR43433:SF3">
    <property type="entry name" value="NON-HEME CHLOROPEROXIDASE"/>
    <property type="match status" value="1"/>
</dbReference>
<reference evidence="3" key="1">
    <citation type="submission" date="2022-10" db="EMBL/GenBank/DDBJ databases">
        <title>Rhodococcus sp.75.</title>
        <authorList>
            <person name="Sun M."/>
        </authorList>
    </citation>
    <scope>NUCLEOTIDE SEQUENCE</scope>
    <source>
        <strain evidence="3">75</strain>
    </source>
</reference>
<gene>
    <name evidence="3" type="ORF">RHODO2019_00785</name>
</gene>
<dbReference type="Gene3D" id="3.40.50.1820">
    <property type="entry name" value="alpha/beta hydrolase"/>
    <property type="match status" value="1"/>
</dbReference>
<dbReference type="PANTHER" id="PTHR43433">
    <property type="entry name" value="HYDROLASE, ALPHA/BETA FOLD FAMILY PROTEIN"/>
    <property type="match status" value="1"/>
</dbReference>
<dbReference type="RefSeq" id="WP_265383188.1">
    <property type="nucleotide sequence ID" value="NZ_CP110615.1"/>
</dbReference>
<evidence type="ECO:0000313" key="4">
    <source>
        <dbReference type="Proteomes" id="UP001164965"/>
    </source>
</evidence>
<dbReference type="SUPFAM" id="SSF53474">
    <property type="entry name" value="alpha/beta-Hydrolases"/>
    <property type="match status" value="1"/>
</dbReference>
<sequence length="276" mass="28065">MRAPQLRAPADLGAPAGTRTVRTTSGDGVPLVGVHVPAGPAGTRGLGFVVAHGFTGSSARPDVRRVLAALAVHGDVVALDFRGHGSSGGTASVGDTEVADVAAAVELARGLGCTHVVTVGFSMGASLVVRQAGGAPGSGGAAARPDAVVSVSGPARWWCRDTPAMRRVSWLCEQPLGRVVARGLGVRLGAAWDRVPSSPVEVVHRIAPRPLLVVHGARDHYFTLEHPRALVAAAGPGAELWVEDGMDHAESATTDELAGRIASWGARTATPAVVPS</sequence>
<dbReference type="InterPro" id="IPR050471">
    <property type="entry name" value="AB_hydrolase"/>
</dbReference>
<dbReference type="Proteomes" id="UP001164965">
    <property type="component" value="Chromosome"/>
</dbReference>
<protein>
    <submittedName>
        <fullName evidence="3">Alpha/beta fold hydrolase</fullName>
    </submittedName>
</protein>
<organism evidence="3 4">
    <name type="scientific">Rhodococcus antarcticus</name>
    <dbReference type="NCBI Taxonomy" id="2987751"/>
    <lineage>
        <taxon>Bacteria</taxon>
        <taxon>Bacillati</taxon>
        <taxon>Actinomycetota</taxon>
        <taxon>Actinomycetes</taxon>
        <taxon>Mycobacteriales</taxon>
        <taxon>Nocardiaceae</taxon>
        <taxon>Rhodococcus</taxon>
    </lineage>
</organism>
<dbReference type="Pfam" id="PF12697">
    <property type="entry name" value="Abhydrolase_6"/>
    <property type="match status" value="1"/>
</dbReference>
<dbReference type="InterPro" id="IPR000073">
    <property type="entry name" value="AB_hydrolase_1"/>
</dbReference>
<keyword evidence="4" id="KW-1185">Reference proteome</keyword>
<dbReference type="EMBL" id="CP110615">
    <property type="protein sequence ID" value="UZJ25082.1"/>
    <property type="molecule type" value="Genomic_DNA"/>
</dbReference>
<evidence type="ECO:0000259" key="2">
    <source>
        <dbReference type="Pfam" id="PF12697"/>
    </source>
</evidence>
<feature type="domain" description="AB hydrolase-1" evidence="2">
    <location>
        <begin position="48"/>
        <end position="249"/>
    </location>
</feature>
<name>A0ABY6P096_9NOCA</name>
<dbReference type="InterPro" id="IPR029058">
    <property type="entry name" value="AB_hydrolase_fold"/>
</dbReference>
<evidence type="ECO:0000256" key="1">
    <source>
        <dbReference type="SAM" id="MobiDB-lite"/>
    </source>
</evidence>
<evidence type="ECO:0000313" key="3">
    <source>
        <dbReference type="EMBL" id="UZJ25082.1"/>
    </source>
</evidence>
<accession>A0ABY6P096</accession>
<feature type="region of interest" description="Disordered" evidence="1">
    <location>
        <begin position="1"/>
        <end position="28"/>
    </location>
</feature>
<keyword evidence="3" id="KW-0378">Hydrolase</keyword>
<dbReference type="GO" id="GO:0016787">
    <property type="term" value="F:hydrolase activity"/>
    <property type="evidence" value="ECO:0007669"/>
    <property type="project" value="UniProtKB-KW"/>
</dbReference>